<sequence>MSTAGGGTVRTRLSRWVGSIGEPEFWNPDRWQPRTLYLRYRGWIRASRRRRWTAWIVGILFALFVFPGVIGGIASAFIDPNGGFSGNSATSGLGTTDSSGVPLANYTMVIDHGSIFNPGNTVLGSLISLIAVGWLAIDQLAIWGIDSTLSFGWLDMIATPLHGAAKSFAGQVATPVVFVAAVTIGGGFVAYFVVRGLHSKATMQVVTMLMVAVLSPVFLADPLGEVLSSDGLLAKGRDVGVAVAAGLNGEDSKDSTTLVKSMQGILTDNLVRKPLQVWNFGHVVDDQAACKQAWSAGITAGDDGKVRSGLRSCGDTAAYAATNHPTWGQVGAGLLLLVFGGILLLFAAYLSINVVWSALDAIYHGVLALVGFAAGGYVYGPPQSFTISNVVHGFIAGWRMTAYIVFIAFYLLFIGDLFDKAGGQVITVIILAGAVMVIMIFQFDRIGNSITKGGEAIAGKISSAVQSGVAGYGQTFAGAGFGGGGGGGGGGMGIAGHALLMSTAAMQGMSALGVVANSPLTEWLAGGVRHPLSRNARMEYRAMRAAWRNQSDPRWLAAQRASVANQSDPDWLVAQRAGVINQADPNWLLAQQHGVAHQSHRDWLNAQRQQVIDRRQWRDLARAAAVANGGLNTPQGATAALTTLLDHGVSHRDVLGMMEMAGLTDSRLNAGAVHSWGRMLAVAPESTFKSLNLGYLAASTSRLRNSMEGLARGHPGVTMDHVVSDFGTVHRALNLYREQAEAHVRLDELAGPGELGYRGEAEYVRSYLEEATEAKIKALQEVANGNFRLPDIDMIDDPLRPGVRIADPAHENYELYQAKSILEAMPIPNYSDGSAIPTELHDEFKAEHAGRMMDAIAHAEFRPIADAYDGFRADPGNPNWFRNFRRAVNNAQRTERLATGMNRTTTAGLQSPGWGEPSNPGHWHTVFDPLGDRLAGR</sequence>
<keyword evidence="1" id="KW-0812">Transmembrane</keyword>
<accession>A0A7K0DD60</accession>
<feature type="transmembrane region" description="Helical" evidence="1">
    <location>
        <begin position="52"/>
        <end position="78"/>
    </location>
</feature>
<proteinExistence type="predicted"/>
<dbReference type="AlphaFoldDB" id="A0A7K0DD60"/>
<evidence type="ECO:0008006" key="4">
    <source>
        <dbReference type="Google" id="ProtNLM"/>
    </source>
</evidence>
<feature type="transmembrane region" description="Helical" evidence="1">
    <location>
        <begin position="201"/>
        <end position="220"/>
    </location>
</feature>
<feature type="transmembrane region" description="Helical" evidence="1">
    <location>
        <begin position="400"/>
        <end position="418"/>
    </location>
</feature>
<evidence type="ECO:0000313" key="2">
    <source>
        <dbReference type="EMBL" id="MQY23647.1"/>
    </source>
</evidence>
<dbReference type="OrthoDB" id="4493164at2"/>
<name>A0A7K0DD60_9NOCA</name>
<feature type="transmembrane region" description="Helical" evidence="1">
    <location>
        <begin position="175"/>
        <end position="194"/>
    </location>
</feature>
<dbReference type="Proteomes" id="UP000438448">
    <property type="component" value="Unassembled WGS sequence"/>
</dbReference>
<evidence type="ECO:0000256" key="1">
    <source>
        <dbReference type="SAM" id="Phobius"/>
    </source>
</evidence>
<comment type="caution">
    <text evidence="2">The sequence shown here is derived from an EMBL/GenBank/DDBJ whole genome shotgun (WGS) entry which is preliminary data.</text>
</comment>
<feature type="transmembrane region" description="Helical" evidence="1">
    <location>
        <begin position="362"/>
        <end position="380"/>
    </location>
</feature>
<feature type="transmembrane region" description="Helical" evidence="1">
    <location>
        <begin position="115"/>
        <end position="137"/>
    </location>
</feature>
<reference evidence="2 3" key="1">
    <citation type="submission" date="2019-10" db="EMBL/GenBank/DDBJ databases">
        <title>Nocardia macrotermitis sp. nov. and Nocardia aurantia sp. nov., isolated from the gut of fungus growing-termite Macrotermes natalensis.</title>
        <authorList>
            <person name="Benndorf R."/>
            <person name="Schwitalla J."/>
            <person name="Martin K."/>
            <person name="De Beer W."/>
            <person name="Kaster A.-K."/>
            <person name="Vollmers J."/>
            <person name="Poulsen M."/>
            <person name="Beemelmanns C."/>
        </authorList>
    </citation>
    <scope>NUCLEOTIDE SEQUENCE [LARGE SCALE GENOMIC DNA]</scope>
    <source>
        <strain evidence="2 3">RB20</strain>
    </source>
</reference>
<feature type="transmembrane region" description="Helical" evidence="1">
    <location>
        <begin position="425"/>
        <end position="443"/>
    </location>
</feature>
<evidence type="ECO:0000313" key="3">
    <source>
        <dbReference type="Proteomes" id="UP000438448"/>
    </source>
</evidence>
<protein>
    <recommendedName>
        <fullName evidence="4">TrbL/VirB6 plasmid conjugal transfer protein</fullName>
    </recommendedName>
</protein>
<dbReference type="RefSeq" id="WP_153415415.1">
    <property type="nucleotide sequence ID" value="NZ_WEGK01000022.1"/>
</dbReference>
<feature type="transmembrane region" description="Helical" evidence="1">
    <location>
        <begin position="330"/>
        <end position="350"/>
    </location>
</feature>
<keyword evidence="3" id="KW-1185">Reference proteome</keyword>
<keyword evidence="1" id="KW-0472">Membrane</keyword>
<organism evidence="2 3">
    <name type="scientific">Nocardia macrotermitis</name>
    <dbReference type="NCBI Taxonomy" id="2585198"/>
    <lineage>
        <taxon>Bacteria</taxon>
        <taxon>Bacillati</taxon>
        <taxon>Actinomycetota</taxon>
        <taxon>Actinomycetes</taxon>
        <taxon>Mycobacteriales</taxon>
        <taxon>Nocardiaceae</taxon>
        <taxon>Nocardia</taxon>
    </lineage>
</organism>
<gene>
    <name evidence="2" type="ORF">NRB20_67780</name>
</gene>
<keyword evidence="1" id="KW-1133">Transmembrane helix</keyword>
<dbReference type="EMBL" id="WEGK01000022">
    <property type="protein sequence ID" value="MQY23647.1"/>
    <property type="molecule type" value="Genomic_DNA"/>
</dbReference>